<comment type="caution">
    <text evidence="2">The sequence shown here is derived from an EMBL/GenBank/DDBJ whole genome shotgun (WGS) entry which is preliminary data.</text>
</comment>
<sequence>MCAAFNPASSDAQETRFDTVTVFGDSLSDTGNAAGARFSNGPVWVEHIARHFNLSVDPVASGGTNYAVGGARAYEPGSPYNLRAQVDEWLRQEPERETVERSLFIVYGGANDLLAAVYGQDPVVLAMNAVRALGTIADDLASAGARHILFANLPDLAKVPAVRQYGPGVGQVATRTTSGFNEALKQTLDGVEARHDVRILRLDVFSLTERVFRDPAVLGVPGIDLTTPCQTNGRVCSDPDRRLFWDHVHPTAFTHARLARAALEALDGSGRSGGL</sequence>
<dbReference type="Gene3D" id="3.40.50.1110">
    <property type="entry name" value="SGNH hydrolase"/>
    <property type="match status" value="1"/>
</dbReference>
<gene>
    <name evidence="2" type="ORF">SAE02_33280</name>
</gene>
<dbReference type="AlphaFoldDB" id="A0A512DSJ3"/>
<dbReference type="SUPFAM" id="SSF52266">
    <property type="entry name" value="SGNH hydrolase"/>
    <property type="match status" value="1"/>
</dbReference>
<accession>A0A512DSJ3</accession>
<dbReference type="InterPro" id="IPR001087">
    <property type="entry name" value="GDSL"/>
</dbReference>
<evidence type="ECO:0000256" key="1">
    <source>
        <dbReference type="ARBA" id="ARBA00008668"/>
    </source>
</evidence>
<evidence type="ECO:0000313" key="3">
    <source>
        <dbReference type="Proteomes" id="UP000321523"/>
    </source>
</evidence>
<reference evidence="2 3" key="1">
    <citation type="submission" date="2019-07" db="EMBL/GenBank/DDBJ databases">
        <title>Whole genome shotgun sequence of Skermanella aerolata NBRC 106429.</title>
        <authorList>
            <person name="Hosoyama A."/>
            <person name="Uohara A."/>
            <person name="Ohji S."/>
            <person name="Ichikawa N."/>
        </authorList>
    </citation>
    <scope>NUCLEOTIDE SEQUENCE [LARGE SCALE GENOMIC DNA]</scope>
    <source>
        <strain evidence="2 3">NBRC 106429</strain>
    </source>
</reference>
<proteinExistence type="inferred from homology"/>
<dbReference type="Pfam" id="PF00657">
    <property type="entry name" value="Lipase_GDSL"/>
    <property type="match status" value="1"/>
</dbReference>
<keyword evidence="3" id="KW-1185">Reference proteome</keyword>
<dbReference type="InterPro" id="IPR036514">
    <property type="entry name" value="SGNH_hydro_sf"/>
</dbReference>
<dbReference type="GO" id="GO:0016788">
    <property type="term" value="F:hydrolase activity, acting on ester bonds"/>
    <property type="evidence" value="ECO:0007669"/>
    <property type="project" value="InterPro"/>
</dbReference>
<dbReference type="PANTHER" id="PTHR22835">
    <property type="entry name" value="ZINC FINGER FYVE DOMAIN CONTAINING PROTEIN"/>
    <property type="match status" value="1"/>
</dbReference>
<dbReference type="RefSeq" id="WP_044432626.1">
    <property type="nucleotide sequence ID" value="NZ_BJYZ01000014.1"/>
</dbReference>
<comment type="similarity">
    <text evidence="1">Belongs to the 'GDSL' lipolytic enzyme family.</text>
</comment>
<name>A0A512DSJ3_9PROT</name>
<protein>
    <submittedName>
        <fullName evidence="2">Esterase</fullName>
    </submittedName>
</protein>
<dbReference type="CDD" id="cd01846">
    <property type="entry name" value="fatty_acyltransferase_like"/>
    <property type="match status" value="1"/>
</dbReference>
<organism evidence="2 3">
    <name type="scientific">Skermanella aerolata</name>
    <dbReference type="NCBI Taxonomy" id="393310"/>
    <lineage>
        <taxon>Bacteria</taxon>
        <taxon>Pseudomonadati</taxon>
        <taxon>Pseudomonadota</taxon>
        <taxon>Alphaproteobacteria</taxon>
        <taxon>Rhodospirillales</taxon>
        <taxon>Azospirillaceae</taxon>
        <taxon>Skermanella</taxon>
    </lineage>
</organism>
<dbReference type="PANTHER" id="PTHR22835:SF659">
    <property type="entry name" value="GDSL LIPASE_ACYLHYDROLASE, PUTATIVE (AFU_ORTHOLOGUE AFUA_2G00510)-RELATED"/>
    <property type="match status" value="1"/>
</dbReference>
<dbReference type="Proteomes" id="UP000321523">
    <property type="component" value="Unassembled WGS sequence"/>
</dbReference>
<dbReference type="EMBL" id="BJYZ01000014">
    <property type="protein sequence ID" value="GEO39180.1"/>
    <property type="molecule type" value="Genomic_DNA"/>
</dbReference>
<evidence type="ECO:0000313" key="2">
    <source>
        <dbReference type="EMBL" id="GEO39180.1"/>
    </source>
</evidence>